<dbReference type="SUPFAM" id="SSF56954">
    <property type="entry name" value="Outer membrane efflux proteins (OEP)"/>
    <property type="match status" value="1"/>
</dbReference>
<evidence type="ECO:0000256" key="1">
    <source>
        <dbReference type="ARBA" id="ARBA00004442"/>
    </source>
</evidence>
<comment type="similarity">
    <text evidence="2">Belongs to the outer membrane factor (OMF) (TC 1.B.17) family.</text>
</comment>
<dbReference type="GO" id="GO:0015288">
    <property type="term" value="F:porin activity"/>
    <property type="evidence" value="ECO:0007669"/>
    <property type="project" value="TreeGrafter"/>
</dbReference>
<feature type="chain" id="PRO_5004162575" evidence="9">
    <location>
        <begin position="25"/>
        <end position="664"/>
    </location>
</feature>
<dbReference type="EMBL" id="CP000473">
    <property type="protein sequence ID" value="ABJ85949.1"/>
    <property type="molecule type" value="Genomic_DNA"/>
</dbReference>
<evidence type="ECO:0000256" key="4">
    <source>
        <dbReference type="ARBA" id="ARBA00022452"/>
    </source>
</evidence>
<dbReference type="PANTHER" id="PTHR30026:SF23">
    <property type="entry name" value="TO APRF-PUTATIVE OUTER MEMBRANE EFFLUX PROTEIN OR SECRETED ALKALINE PHOSPHATASE-RELATED"/>
    <property type="match status" value="1"/>
</dbReference>
<evidence type="ECO:0000256" key="9">
    <source>
        <dbReference type="SAM" id="SignalP"/>
    </source>
</evidence>
<evidence type="ECO:0000256" key="6">
    <source>
        <dbReference type="ARBA" id="ARBA00023136"/>
    </source>
</evidence>
<keyword evidence="5" id="KW-0812">Transmembrane</keyword>
<evidence type="ECO:0000256" key="2">
    <source>
        <dbReference type="ARBA" id="ARBA00007613"/>
    </source>
</evidence>
<evidence type="ECO:0000313" key="10">
    <source>
        <dbReference type="EMBL" id="ABJ85949.1"/>
    </source>
</evidence>
<reference evidence="10" key="1">
    <citation type="submission" date="2006-10" db="EMBL/GenBank/DDBJ databases">
        <title>Complete sequence of Solibacter usitatus Ellin6076.</title>
        <authorList>
            <consortium name="US DOE Joint Genome Institute"/>
            <person name="Copeland A."/>
            <person name="Lucas S."/>
            <person name="Lapidus A."/>
            <person name="Barry K."/>
            <person name="Detter J.C."/>
            <person name="Glavina del Rio T."/>
            <person name="Hammon N."/>
            <person name="Israni S."/>
            <person name="Dalin E."/>
            <person name="Tice H."/>
            <person name="Pitluck S."/>
            <person name="Thompson L.S."/>
            <person name="Brettin T."/>
            <person name="Bruce D."/>
            <person name="Han C."/>
            <person name="Tapia R."/>
            <person name="Gilna P."/>
            <person name="Schmutz J."/>
            <person name="Larimer F."/>
            <person name="Land M."/>
            <person name="Hauser L."/>
            <person name="Kyrpides N."/>
            <person name="Mikhailova N."/>
            <person name="Janssen P.H."/>
            <person name="Kuske C.R."/>
            <person name="Richardson P."/>
        </authorList>
    </citation>
    <scope>NUCLEOTIDE SEQUENCE</scope>
    <source>
        <strain evidence="10">Ellin6076</strain>
    </source>
</reference>
<dbReference type="GO" id="GO:1990281">
    <property type="term" value="C:efflux pump complex"/>
    <property type="evidence" value="ECO:0007669"/>
    <property type="project" value="TreeGrafter"/>
</dbReference>
<keyword evidence="6" id="KW-0472">Membrane</keyword>
<keyword evidence="3" id="KW-0813">Transport</keyword>
<dbReference type="InterPro" id="IPR051906">
    <property type="entry name" value="TolC-like"/>
</dbReference>
<dbReference type="Gene3D" id="1.20.1600.10">
    <property type="entry name" value="Outer membrane efflux proteins (OEP)"/>
    <property type="match status" value="1"/>
</dbReference>
<evidence type="ECO:0000256" key="7">
    <source>
        <dbReference type="ARBA" id="ARBA00023237"/>
    </source>
</evidence>
<keyword evidence="9" id="KW-0732">Signal</keyword>
<protein>
    <submittedName>
        <fullName evidence="10">Outer membrane efflux protein</fullName>
    </submittedName>
</protein>
<accession>Q01WL6</accession>
<dbReference type="GO" id="GO:0015562">
    <property type="term" value="F:efflux transmembrane transporter activity"/>
    <property type="evidence" value="ECO:0007669"/>
    <property type="project" value="InterPro"/>
</dbReference>
<sequence length="664" mass="69930" precursor="true">MTGIRPYLAVLCALLLLAPVGGFAADEPQSPKPSQPSQNPPGAGAPQATETTDRNGLIVRIAGPYRPIQEPPNNLNNSTRIEQLLRAGNLYLSLQDAIALALENNLDIAIQRYGPQLADAALQSAQAGAFARGVSTSVTAGPSSASVSSSGTTAGSNVSAGALSSNANSSALGASVISSSGPAIPSLDPAFTGSLSWAHATTPQSSAFLTGTNSLIQRSDVANFGISKGFLTGTTVGMGLNNSSITSNNPRNDFNPATNSSLALSFTQHLLQGFGSAVNSRQIRIAKNNREVSDLTFRQQVETTVVAVMELYWDLVSFNDAIQVGKDALAASQQLLENNRKQVEVGTLAQIEVVRAEAEIASREQALLVSQTRALQQETILKTALSRTGVASPAIATAHIITTDVIRVPAVEPVVPIQDLTAQALASRPELATSRIQLANQELTIRGSKNGLLPTLDVVAALSNGALAGSPNPLPAVAGSPHSNNPFFIGGYGTVLSQLFARNFPNYSVGVNLNIPIRNRAAQAQVITDELTYRQQQLVLTRLENQVRVDVQNAMIGVSQARAQYLAAQKATVLQQQTLDAERKKLDLGASTIYNVILAERDLVTAQSTQVAAEAGYAKARVELDRATGQTLYNNNVSVDEAYKGVVTRPPSQLPVMPQGVPQR</sequence>
<organism evidence="10">
    <name type="scientific">Solibacter usitatus (strain Ellin6076)</name>
    <dbReference type="NCBI Taxonomy" id="234267"/>
    <lineage>
        <taxon>Bacteria</taxon>
        <taxon>Pseudomonadati</taxon>
        <taxon>Acidobacteriota</taxon>
        <taxon>Terriglobia</taxon>
        <taxon>Bryobacterales</taxon>
        <taxon>Solibacteraceae</taxon>
        <taxon>Candidatus Solibacter</taxon>
    </lineage>
</organism>
<gene>
    <name evidence="10" type="ordered locus">Acid_4992</name>
</gene>
<dbReference type="AlphaFoldDB" id="Q01WL6"/>
<evidence type="ECO:0000256" key="8">
    <source>
        <dbReference type="SAM" id="MobiDB-lite"/>
    </source>
</evidence>
<evidence type="ECO:0000256" key="5">
    <source>
        <dbReference type="ARBA" id="ARBA00022692"/>
    </source>
</evidence>
<dbReference type="eggNOG" id="COG1538">
    <property type="taxonomic scope" value="Bacteria"/>
</dbReference>
<feature type="region of interest" description="Disordered" evidence="8">
    <location>
        <begin position="26"/>
        <end position="54"/>
    </location>
</feature>
<evidence type="ECO:0000256" key="3">
    <source>
        <dbReference type="ARBA" id="ARBA00022448"/>
    </source>
</evidence>
<name>Q01WL6_SOLUE</name>
<feature type="signal peptide" evidence="9">
    <location>
        <begin position="1"/>
        <end position="24"/>
    </location>
</feature>
<comment type="subcellular location">
    <subcellularLocation>
        <location evidence="1">Cell outer membrane</location>
    </subcellularLocation>
</comment>
<keyword evidence="4" id="KW-1134">Transmembrane beta strand</keyword>
<dbReference type="InterPro" id="IPR003423">
    <property type="entry name" value="OMP_efflux"/>
</dbReference>
<dbReference type="Pfam" id="PF02321">
    <property type="entry name" value="OEP"/>
    <property type="match status" value="2"/>
</dbReference>
<dbReference type="PANTHER" id="PTHR30026">
    <property type="entry name" value="OUTER MEMBRANE PROTEIN TOLC"/>
    <property type="match status" value="1"/>
</dbReference>
<dbReference type="GO" id="GO:0009279">
    <property type="term" value="C:cell outer membrane"/>
    <property type="evidence" value="ECO:0007669"/>
    <property type="project" value="UniProtKB-SubCell"/>
</dbReference>
<keyword evidence="7" id="KW-0998">Cell outer membrane</keyword>
<dbReference type="InParanoid" id="Q01WL6"/>
<dbReference type="KEGG" id="sus:Acid_4992"/>
<dbReference type="HOGENOM" id="CLU_022604_0_0_0"/>
<dbReference type="STRING" id="234267.Acid_4992"/>
<dbReference type="OrthoDB" id="102194at2"/>
<proteinExistence type="inferred from homology"/>